<evidence type="ECO:0000256" key="5">
    <source>
        <dbReference type="ARBA" id="ARBA00022989"/>
    </source>
</evidence>
<dbReference type="SUPFAM" id="SSF54534">
    <property type="entry name" value="FKBP-like"/>
    <property type="match status" value="1"/>
</dbReference>
<reference evidence="14 15" key="1">
    <citation type="journal article" date="2014" name="Genome Announc.">
        <title>Draft Genome Sequences of Marine Flavobacterium Nonlabens Strains NR17, NR24, NR27, NR32, NR33, and Ara13.</title>
        <authorList>
            <person name="Nakanishi M."/>
            <person name="Meirelles P."/>
            <person name="Suzuki R."/>
            <person name="Takatani N."/>
            <person name="Mino S."/>
            <person name="Suda W."/>
            <person name="Oshima K."/>
            <person name="Hattori M."/>
            <person name="Ohkuma M."/>
            <person name="Hosokawa M."/>
            <person name="Miyashita K."/>
            <person name="Thompson F.L."/>
            <person name="Niwa A."/>
            <person name="Sawabe T."/>
            <person name="Sawabe T."/>
        </authorList>
    </citation>
    <scope>NUCLEOTIDE SEQUENCE [LARGE SCALE GENOMIC DNA]</scope>
    <source>
        <strain evidence="15">JCM19275</strain>
    </source>
</reference>
<keyword evidence="2" id="KW-1003">Cell membrane</keyword>
<evidence type="ECO:0000256" key="6">
    <source>
        <dbReference type="ARBA" id="ARBA00023136"/>
    </source>
</evidence>
<keyword evidence="11 14" id="KW-0413">Isomerase</keyword>
<keyword evidence="4 12" id="KW-0812">Transmembrane</keyword>
<dbReference type="InterPro" id="IPR046357">
    <property type="entry name" value="PPIase_dom_sf"/>
</dbReference>
<name>A0A090WDY0_NONUL</name>
<proteinExistence type="inferred from homology"/>
<evidence type="ECO:0000256" key="4">
    <source>
        <dbReference type="ARBA" id="ARBA00022692"/>
    </source>
</evidence>
<keyword evidence="6 12" id="KW-0472">Membrane</keyword>
<comment type="caution">
    <text evidence="14">The sequence shown here is derived from an EMBL/GenBank/DDBJ whole genome shotgun (WGS) entry which is preliminary data.</text>
</comment>
<dbReference type="Proteomes" id="UP000029647">
    <property type="component" value="Unassembled WGS sequence"/>
</dbReference>
<dbReference type="InterPro" id="IPR027304">
    <property type="entry name" value="Trigger_fact/SurA_dom_sf"/>
</dbReference>
<dbReference type="EMBL" id="BBNT01000004">
    <property type="protein sequence ID" value="GAL75176.1"/>
    <property type="molecule type" value="Genomic_DNA"/>
</dbReference>
<keyword evidence="5 12" id="KW-1133">Transmembrane helix</keyword>
<evidence type="ECO:0000259" key="13">
    <source>
        <dbReference type="PROSITE" id="PS50198"/>
    </source>
</evidence>
<evidence type="ECO:0000256" key="8">
    <source>
        <dbReference type="ARBA" id="ARBA00038408"/>
    </source>
</evidence>
<dbReference type="GO" id="GO:0005886">
    <property type="term" value="C:plasma membrane"/>
    <property type="evidence" value="ECO:0007669"/>
    <property type="project" value="UniProtKB-SubCell"/>
</dbReference>
<protein>
    <recommendedName>
        <fullName evidence="9">Periplasmic chaperone PpiD</fullName>
    </recommendedName>
    <alternativeName>
        <fullName evidence="10">Periplasmic folding chaperone</fullName>
    </alternativeName>
</protein>
<dbReference type="PANTHER" id="PTHR47529:SF1">
    <property type="entry name" value="PERIPLASMIC CHAPERONE PPID"/>
    <property type="match status" value="1"/>
</dbReference>
<dbReference type="SUPFAM" id="SSF109998">
    <property type="entry name" value="Triger factor/SurA peptide-binding domain-like"/>
    <property type="match status" value="1"/>
</dbReference>
<feature type="domain" description="PpiC" evidence="13">
    <location>
        <begin position="344"/>
        <end position="452"/>
    </location>
</feature>
<dbReference type="Pfam" id="PF13623">
    <property type="entry name" value="SurA_N_2"/>
    <property type="match status" value="1"/>
</dbReference>
<comment type="similarity">
    <text evidence="8">Belongs to the PpiD chaperone family.</text>
</comment>
<dbReference type="InterPro" id="IPR000297">
    <property type="entry name" value="PPIase_PpiC"/>
</dbReference>
<evidence type="ECO:0000313" key="15">
    <source>
        <dbReference type="Proteomes" id="UP000029647"/>
    </source>
</evidence>
<dbReference type="Pfam" id="PF13616">
    <property type="entry name" value="Rotamase_3"/>
    <property type="match status" value="1"/>
</dbReference>
<dbReference type="PROSITE" id="PS50198">
    <property type="entry name" value="PPIC_PPIASE_2"/>
    <property type="match status" value="1"/>
</dbReference>
<comment type="subcellular location">
    <subcellularLocation>
        <location evidence="1">Cell inner membrane</location>
        <topology evidence="1">Single-pass type II membrane protein</topology>
        <orientation evidence="1">Periplasmic side</orientation>
    </subcellularLocation>
</comment>
<dbReference type="Gene3D" id="3.10.50.40">
    <property type="match status" value="1"/>
</dbReference>
<feature type="transmembrane region" description="Helical" evidence="12">
    <location>
        <begin position="12"/>
        <end position="31"/>
    </location>
</feature>
<evidence type="ECO:0000313" key="14">
    <source>
        <dbReference type="EMBL" id="GAL75176.1"/>
    </source>
</evidence>
<evidence type="ECO:0000256" key="7">
    <source>
        <dbReference type="ARBA" id="ARBA00023186"/>
    </source>
</evidence>
<evidence type="ECO:0000256" key="1">
    <source>
        <dbReference type="ARBA" id="ARBA00004382"/>
    </source>
</evidence>
<evidence type="ECO:0000256" key="3">
    <source>
        <dbReference type="ARBA" id="ARBA00022519"/>
    </source>
</evidence>
<keyword evidence="11" id="KW-0697">Rotamase</keyword>
<evidence type="ECO:0000256" key="9">
    <source>
        <dbReference type="ARBA" id="ARBA00040743"/>
    </source>
</evidence>
<evidence type="ECO:0000256" key="2">
    <source>
        <dbReference type="ARBA" id="ARBA00022475"/>
    </source>
</evidence>
<keyword evidence="3" id="KW-0997">Cell inner membrane</keyword>
<evidence type="ECO:0000256" key="10">
    <source>
        <dbReference type="ARBA" id="ARBA00042775"/>
    </source>
</evidence>
<gene>
    <name evidence="14" type="ORF">JCM19275_337</name>
</gene>
<organism evidence="14 15">
    <name type="scientific">Nonlabens ulvanivorans</name>
    <name type="common">Persicivirga ulvanivorans</name>
    <dbReference type="NCBI Taxonomy" id="906888"/>
    <lineage>
        <taxon>Bacteria</taxon>
        <taxon>Pseudomonadati</taxon>
        <taxon>Bacteroidota</taxon>
        <taxon>Flavobacteriia</taxon>
        <taxon>Flavobacteriales</taxon>
        <taxon>Flavobacteriaceae</taxon>
        <taxon>Nonlabens</taxon>
    </lineage>
</organism>
<dbReference type="PANTHER" id="PTHR47529">
    <property type="entry name" value="PEPTIDYL-PROLYL CIS-TRANS ISOMERASE D"/>
    <property type="match status" value="1"/>
</dbReference>
<evidence type="ECO:0000256" key="12">
    <source>
        <dbReference type="SAM" id="Phobius"/>
    </source>
</evidence>
<dbReference type="AlphaFoldDB" id="A0A090WDY0"/>
<dbReference type="InterPro" id="IPR052029">
    <property type="entry name" value="PpiD_chaperone"/>
</dbReference>
<evidence type="ECO:0000256" key="11">
    <source>
        <dbReference type="PROSITE-ProRule" id="PRU00278"/>
    </source>
</evidence>
<accession>A0A090WDY0</accession>
<sequence length="705" mass="76832">MAILGKIRSQGLILILVIALALFAFIIQGLLTSNGAAKASSLGSVGSTELDREAFARRVEATMQQRGAGTSTVQAVNSVWDAEVRDAVLNMQINEAGIEVSDEAVKNQVKSMYANAPIFLDENGQFSEIKMNTFVADLKNNQPERYQLWLQDVENAADQAKQTQFFNLLKSGIIGTQASGEMEYRLANDNRSFTFVNIPYTSIADSEVEISKSEISSYIAKNESKFKSDAQRDIQYVVFEDKASQADKDEMKADLAEILPASYEEFNTNTNKTETFKGLSGVTDVETFVNAQSDVPYDGSYVLTSKLPAAAKAIAALEEGSTYGPYEDGEYMKISRLEDKKTIMDSVQTKHILVAYAGATRSASTRSKEDAKKVADSIFATIGQSNSKFNAKWDYFNENTEVAKGEDIGWVVYSGNARNFAPGFTKFLFENDKGSVGISESSFGYHIIHIQDTKAPTEAVKIATIAKKVEASKATGKQLFTDAQKFQQGAAEKDFTEVAKEFTLDVKPVKNLKAMDENLPGLQRNRSVVQWAFKEGTDIGDTERFETPEGYVIVQLTRKAEAGLMSAEEASATVTPILRNKKKAKMIMDQITATEVNDIASAQGLNARAATAVNRKSPTIPGVGEEPKVVGTAFGLAEGETSKPIAGEKGVFVVKVTAIENAPDLGSYKADANEVANRTANQATSKLVEALKKSIEITDNRSTFY</sequence>
<keyword evidence="7" id="KW-0143">Chaperone</keyword>
<dbReference type="GO" id="GO:0003755">
    <property type="term" value="F:peptidyl-prolyl cis-trans isomerase activity"/>
    <property type="evidence" value="ECO:0007669"/>
    <property type="project" value="UniProtKB-KW"/>
</dbReference>